<proteinExistence type="predicted"/>
<comment type="subcellular location">
    <subcellularLocation>
        <location evidence="1">Cell envelope</location>
    </subcellularLocation>
</comment>
<accession>A0ABY7ASA4</accession>
<dbReference type="RefSeq" id="WP_268076111.1">
    <property type="nucleotide sequence ID" value="NZ_CP109965.1"/>
</dbReference>
<dbReference type="Gene3D" id="1.20.1420.20">
    <property type="entry name" value="M75 peptidase, HXXE motif"/>
    <property type="match status" value="1"/>
</dbReference>
<evidence type="ECO:0000313" key="4">
    <source>
        <dbReference type="EMBL" id="WAJ71551.1"/>
    </source>
</evidence>
<dbReference type="InterPro" id="IPR018976">
    <property type="entry name" value="Imelysin-like"/>
</dbReference>
<reference evidence="4" key="1">
    <citation type="submission" date="2022-10" db="EMBL/GenBank/DDBJ databases">
        <title>Catenovulum adriacola sp. nov. isolated in the Harbour of Susak.</title>
        <authorList>
            <person name="Schoch T."/>
            <person name="Reich S.J."/>
            <person name="Stoeferle S."/>
            <person name="Flaiz M."/>
            <person name="Kazda M."/>
            <person name="Riedel C.U."/>
            <person name="Duerre P."/>
        </authorList>
    </citation>
    <scope>NUCLEOTIDE SEQUENCE</scope>
    <source>
        <strain evidence="4">TS8</strain>
    </source>
</reference>
<dbReference type="Pfam" id="PF09375">
    <property type="entry name" value="Peptidase_M75"/>
    <property type="match status" value="1"/>
</dbReference>
<dbReference type="InterPro" id="IPR038352">
    <property type="entry name" value="Imelysin_sf"/>
</dbReference>
<evidence type="ECO:0000259" key="3">
    <source>
        <dbReference type="Pfam" id="PF09375"/>
    </source>
</evidence>
<keyword evidence="5" id="KW-1185">Reference proteome</keyword>
<evidence type="ECO:0000256" key="2">
    <source>
        <dbReference type="ARBA" id="ARBA00022729"/>
    </source>
</evidence>
<organism evidence="4 5">
    <name type="scientific">Catenovulum adriaticum</name>
    <dbReference type="NCBI Taxonomy" id="2984846"/>
    <lineage>
        <taxon>Bacteria</taxon>
        <taxon>Pseudomonadati</taxon>
        <taxon>Pseudomonadota</taxon>
        <taxon>Gammaproteobacteria</taxon>
        <taxon>Alteromonadales</taxon>
        <taxon>Alteromonadaceae</taxon>
        <taxon>Catenovulum</taxon>
    </lineage>
</organism>
<evidence type="ECO:0000313" key="5">
    <source>
        <dbReference type="Proteomes" id="UP001163726"/>
    </source>
</evidence>
<protein>
    <submittedName>
        <fullName evidence="4">Imelysin family protein</fullName>
    </submittedName>
</protein>
<evidence type="ECO:0000256" key="1">
    <source>
        <dbReference type="ARBA" id="ARBA00004196"/>
    </source>
</evidence>
<gene>
    <name evidence="4" type="ORF">OLW01_07075</name>
</gene>
<sequence length="405" mass="45079">MKTIQNNKCIGLFVSLFLLASCGESVESQAGSEYGLTSNFTESELINHLTDKVIKPRHLAFLDSVEHQVETITNYCQTLADTDNMDKTQVQQAFKNSLANWQQIEVMQMQILSADTNALRSQIYSWPDSTTSCGVDQDVAFYASGSVNGQPYNIKNRLNNRKGLDALEYLLFTENLNHSCKVESGALTGWNELNSQTRKIQRCEYAALVSQDILDTFKQVENHWYQGQTPYIETLKQGDVREAINTLGQALFYVDFLKDNKLGVPLGYFSNQCGNAPCPNDIESQYSQLSLTNIQHNLIAFKALFTGETEQLSGDNENALGFDDYLAAVGDSETSDTILARLAQAQQVLESINADFATALTNQGDEFIKYQTLHAEFKAITDQLKTHFITSLAVELPDSSAGDND</sequence>
<dbReference type="EMBL" id="CP109965">
    <property type="protein sequence ID" value="WAJ71551.1"/>
    <property type="molecule type" value="Genomic_DNA"/>
</dbReference>
<dbReference type="PROSITE" id="PS51257">
    <property type="entry name" value="PROKAR_LIPOPROTEIN"/>
    <property type="match status" value="1"/>
</dbReference>
<dbReference type="CDD" id="cd14659">
    <property type="entry name" value="Imelysin-like_IPPA"/>
    <property type="match status" value="1"/>
</dbReference>
<dbReference type="InterPro" id="IPR034984">
    <property type="entry name" value="Imelysin-like_IPPA"/>
</dbReference>
<feature type="domain" description="Imelysin-like" evidence="3">
    <location>
        <begin position="56"/>
        <end position="364"/>
    </location>
</feature>
<name>A0ABY7ASA4_9ALTE</name>
<keyword evidence="2" id="KW-0732">Signal</keyword>
<dbReference type="Proteomes" id="UP001163726">
    <property type="component" value="Chromosome"/>
</dbReference>